<reference evidence="2" key="3">
    <citation type="submission" date="2025-09" db="UniProtKB">
        <authorList>
            <consortium name="Ensembl"/>
        </authorList>
    </citation>
    <scope>IDENTIFICATION</scope>
</reference>
<organism evidence="2 3">
    <name type="scientific">Equus asinus</name>
    <name type="common">Donkey</name>
    <name type="synonym">Equus africanus asinus</name>
    <dbReference type="NCBI Taxonomy" id="9793"/>
    <lineage>
        <taxon>Eukaryota</taxon>
        <taxon>Metazoa</taxon>
        <taxon>Chordata</taxon>
        <taxon>Craniata</taxon>
        <taxon>Vertebrata</taxon>
        <taxon>Euteleostomi</taxon>
        <taxon>Mammalia</taxon>
        <taxon>Eutheria</taxon>
        <taxon>Laurasiatheria</taxon>
        <taxon>Perissodactyla</taxon>
        <taxon>Equidae</taxon>
        <taxon>Equus</taxon>
    </lineage>
</organism>
<proteinExistence type="predicted"/>
<feature type="region of interest" description="Disordered" evidence="1">
    <location>
        <begin position="1"/>
        <end position="42"/>
    </location>
</feature>
<feature type="compositionally biased region" description="Basic and acidic residues" evidence="1">
    <location>
        <begin position="255"/>
        <end position="268"/>
    </location>
</feature>
<name>A0A9L0JTG4_EQUAS</name>
<dbReference type="GeneTree" id="ENSGT00860000135184"/>
<reference evidence="2 3" key="1">
    <citation type="journal article" date="2020" name="Nat. Commun.">
        <title>Donkey genomes provide new insights into domestication and selection for coat color.</title>
        <authorList>
            <person name="Wang"/>
            <person name="C."/>
            <person name="Li"/>
            <person name="H."/>
            <person name="Guo"/>
            <person name="Y."/>
            <person name="Huang"/>
            <person name="J."/>
            <person name="Sun"/>
            <person name="Y."/>
            <person name="Min"/>
            <person name="J."/>
            <person name="Wang"/>
            <person name="J."/>
            <person name="Fang"/>
            <person name="X."/>
            <person name="Zhao"/>
            <person name="Z."/>
            <person name="Wang"/>
            <person name="S."/>
            <person name="Zhang"/>
            <person name="Y."/>
            <person name="Liu"/>
            <person name="Q."/>
            <person name="Jiang"/>
            <person name="Q."/>
            <person name="Wang"/>
            <person name="X."/>
            <person name="Guo"/>
            <person name="Y."/>
            <person name="Yang"/>
            <person name="C."/>
            <person name="Wang"/>
            <person name="Y."/>
            <person name="Tian"/>
            <person name="F."/>
            <person name="Zhuang"/>
            <person name="G."/>
            <person name="Fan"/>
            <person name="Y."/>
            <person name="Gao"/>
            <person name="Q."/>
            <person name="Li"/>
            <person name="Y."/>
            <person name="Ju"/>
            <person name="Z."/>
            <person name="Li"/>
            <person name="J."/>
            <person name="Li"/>
            <person name="R."/>
            <person name="Hou"/>
            <person name="M."/>
            <person name="Yang"/>
            <person name="G."/>
            <person name="Liu"/>
            <person name="G."/>
            <person name="Liu"/>
            <person name="W."/>
            <person name="Guo"/>
            <person name="J."/>
            <person name="Pan"/>
            <person name="S."/>
            <person name="Fan"/>
            <person name="G."/>
            <person name="Zhang"/>
            <person name="W."/>
            <person name="Zhang"/>
            <person name="R."/>
            <person name="Yu"/>
            <person name="J."/>
            <person name="Zhang"/>
            <person name="X."/>
            <person name="Yin"/>
            <person name="Q."/>
            <person name="Ji"/>
            <person name="C."/>
            <person name="Jin"/>
            <person name="Y."/>
            <person name="Yue"/>
            <person name="G."/>
            <person name="Liu"/>
            <person name="M."/>
            <person name="Xu"/>
            <person name="J."/>
            <person name="Liu"/>
            <person name="S."/>
            <person name="Jordana"/>
            <person name="J."/>
            <person name="Noce"/>
            <person name="A."/>
            <person name="Amills"/>
            <person name="M."/>
            <person name="Wu"/>
            <person name="D.D."/>
            <person name="Li"/>
            <person name="S."/>
            <person name="Zhou"/>
            <person name="X. and Zhong"/>
            <person name="J."/>
        </authorList>
    </citation>
    <scope>NUCLEOTIDE SEQUENCE [LARGE SCALE GENOMIC DNA]</scope>
</reference>
<evidence type="ECO:0000256" key="1">
    <source>
        <dbReference type="SAM" id="MobiDB-lite"/>
    </source>
</evidence>
<dbReference type="Proteomes" id="UP000694387">
    <property type="component" value="Chromosome 8"/>
</dbReference>
<reference evidence="2" key="2">
    <citation type="submission" date="2025-08" db="UniProtKB">
        <authorList>
            <consortium name="Ensembl"/>
        </authorList>
    </citation>
    <scope>IDENTIFICATION</scope>
</reference>
<sequence length="274" mass="28669">MAGRVPQNRDEFRTRRLGVNDGLKDSGRPRPVLGDGGSGPGPGPASLTGLALVVVAAQVVQVHSESLCVVLDAPRLPLPILRPLQLPPRRPRLHPRNRIVAVEPHELRVVHAADGDEAGLPAAGPGHGGVEIFHGVGAWGRGGAETRDPAQPWFWRGSPGPRVMRPGAGRGSGDGKGAAGPRRLGTWGEKMRGRGKGGVRTGQAEVEGLGWVRGDAPSLGACATASRSPGYAFPSKGRFLPTPHSHAQSGSGPREQQEEGWGYHDPHPRGRGGI</sequence>
<feature type="region of interest" description="Disordered" evidence="1">
    <location>
        <begin position="233"/>
        <end position="274"/>
    </location>
</feature>
<feature type="region of interest" description="Disordered" evidence="1">
    <location>
        <begin position="150"/>
        <end position="201"/>
    </location>
</feature>
<accession>A0A9L0JTG4</accession>
<keyword evidence="3" id="KW-1185">Reference proteome</keyword>
<feature type="compositionally biased region" description="Gly residues" evidence="1">
    <location>
        <begin position="168"/>
        <end position="178"/>
    </location>
</feature>
<dbReference type="AlphaFoldDB" id="A0A9L0JTG4"/>
<evidence type="ECO:0000313" key="3">
    <source>
        <dbReference type="Proteomes" id="UP000694387"/>
    </source>
</evidence>
<dbReference type="Ensembl" id="ENSEAST00005066500.1">
    <property type="protein sequence ID" value="ENSEASP00005052440.1"/>
    <property type="gene ID" value="ENSEASG00005028930.1"/>
</dbReference>
<evidence type="ECO:0000313" key="2">
    <source>
        <dbReference type="Ensembl" id="ENSEASP00005052440.1"/>
    </source>
</evidence>
<protein>
    <submittedName>
        <fullName evidence="2">Uncharacterized protein</fullName>
    </submittedName>
</protein>